<keyword evidence="8" id="KW-1185">Reference proteome</keyword>
<dbReference type="PANTHER" id="PTHR21324">
    <property type="entry name" value="FASTING-INDUCIBLE INTEGRAL MEMBRANE PROTEIN TM6P1-RELATED"/>
    <property type="match status" value="1"/>
</dbReference>
<accession>A0A6P7P595</accession>
<feature type="transmembrane region" description="Helical" evidence="6">
    <location>
        <begin position="196"/>
        <end position="214"/>
    </location>
</feature>
<feature type="transmembrane region" description="Helical" evidence="6">
    <location>
        <begin position="60"/>
        <end position="84"/>
    </location>
</feature>
<dbReference type="RefSeq" id="XP_029025387.1">
    <property type="nucleotide sequence ID" value="XM_029169554.3"/>
</dbReference>
<dbReference type="KEGG" id="bspl:114867143"/>
<dbReference type="Proteomes" id="UP000515150">
    <property type="component" value="Chromosome 12"/>
</dbReference>
<evidence type="ECO:0000256" key="4">
    <source>
        <dbReference type="ARBA" id="ARBA00022989"/>
    </source>
</evidence>
<organism evidence="8 10">
    <name type="scientific">Betta splendens</name>
    <name type="common">Siamese fighting fish</name>
    <dbReference type="NCBI Taxonomy" id="158456"/>
    <lineage>
        <taxon>Eukaryota</taxon>
        <taxon>Metazoa</taxon>
        <taxon>Chordata</taxon>
        <taxon>Craniata</taxon>
        <taxon>Vertebrata</taxon>
        <taxon>Euteleostomi</taxon>
        <taxon>Actinopterygii</taxon>
        <taxon>Neopterygii</taxon>
        <taxon>Teleostei</taxon>
        <taxon>Neoteleostei</taxon>
        <taxon>Acanthomorphata</taxon>
        <taxon>Anabantaria</taxon>
        <taxon>Anabantiformes</taxon>
        <taxon>Anabantoidei</taxon>
        <taxon>Osphronemidae</taxon>
        <taxon>Betta</taxon>
    </lineage>
</organism>
<comment type="subcellular location">
    <subcellularLocation>
        <location evidence="1">Endomembrane system</location>
        <topology evidence="1">Multi-pass membrane protein</topology>
    </subcellularLocation>
</comment>
<reference evidence="9 10" key="1">
    <citation type="submission" date="2025-04" db="UniProtKB">
        <authorList>
            <consortium name="RefSeq"/>
        </authorList>
    </citation>
    <scope>IDENTIFICATION</scope>
</reference>
<evidence type="ECO:0000256" key="1">
    <source>
        <dbReference type="ARBA" id="ARBA00004127"/>
    </source>
</evidence>
<dbReference type="AlphaFoldDB" id="A0A6P7P595"/>
<protein>
    <submittedName>
        <fullName evidence="9 10">Transmembrane protein 150C-like isoform X1</fullName>
    </submittedName>
</protein>
<proteinExistence type="inferred from homology"/>
<dbReference type="GO" id="GO:0005886">
    <property type="term" value="C:plasma membrane"/>
    <property type="evidence" value="ECO:0007669"/>
    <property type="project" value="TreeGrafter"/>
</dbReference>
<feature type="transmembrane region" description="Helical" evidence="6">
    <location>
        <begin position="130"/>
        <end position="151"/>
    </location>
</feature>
<evidence type="ECO:0000256" key="3">
    <source>
        <dbReference type="ARBA" id="ARBA00022692"/>
    </source>
</evidence>
<dbReference type="InterPro" id="IPR019402">
    <property type="entry name" value="CWH43_N"/>
</dbReference>
<dbReference type="OrthoDB" id="9865811at2759"/>
<dbReference type="RefSeq" id="XP_029025388.1">
    <property type="nucleotide sequence ID" value="XM_029169555.3"/>
</dbReference>
<dbReference type="InterPro" id="IPR050911">
    <property type="entry name" value="DRAM/TMEM150_Autophagy_Mod"/>
</dbReference>
<dbReference type="PANTHER" id="PTHR21324:SF7">
    <property type="entry name" value="TRANSMEMBRANE PROTEIN 150C"/>
    <property type="match status" value="1"/>
</dbReference>
<evidence type="ECO:0000313" key="10">
    <source>
        <dbReference type="RefSeq" id="XP_029025388.1"/>
    </source>
</evidence>
<comment type="similarity">
    <text evidence="2">Belongs to the DRAM/TMEM150 family.</text>
</comment>
<feature type="transmembrane region" description="Helical" evidence="6">
    <location>
        <begin position="96"/>
        <end position="118"/>
    </location>
</feature>
<evidence type="ECO:0000313" key="8">
    <source>
        <dbReference type="Proteomes" id="UP000515150"/>
    </source>
</evidence>
<keyword evidence="5 6" id="KW-0472">Membrane</keyword>
<evidence type="ECO:0000313" key="9">
    <source>
        <dbReference type="RefSeq" id="XP_029025387.1"/>
    </source>
</evidence>
<evidence type="ECO:0000256" key="6">
    <source>
        <dbReference type="SAM" id="Phobius"/>
    </source>
</evidence>
<sequence>MWTFSPWVLLPPTYSLCTAAGLWIVYFVALEDEMIAPLTAQFRTTNRSLYPPVVSIAGNFPPASCIFSEVMNLAAFGGFIIALLRYFQLKHLTDKPFLNVISLAAFSVGCFGMTLVGNFQLFNQERIHNFGTSLTFGLGTVFCWVQSYMTLRVNLQNRGLKVAVVRFLLCGCITVCLMLYPFLLSQDITLPAARCQWSLVMFFLMFLSTFAIDFQHYHFHVMCREMSSFPISTSETVTDMSRSQSNQL</sequence>
<evidence type="ECO:0000259" key="7">
    <source>
        <dbReference type="Pfam" id="PF10277"/>
    </source>
</evidence>
<dbReference type="GeneID" id="114867143"/>
<evidence type="ECO:0000256" key="2">
    <source>
        <dbReference type="ARBA" id="ARBA00006565"/>
    </source>
</evidence>
<feature type="domain" description="CWH43-like N-terminal" evidence="7">
    <location>
        <begin position="7"/>
        <end position="216"/>
    </location>
</feature>
<feature type="transmembrane region" description="Helical" evidence="6">
    <location>
        <begin position="7"/>
        <end position="29"/>
    </location>
</feature>
<evidence type="ECO:0000256" key="5">
    <source>
        <dbReference type="ARBA" id="ARBA00023136"/>
    </source>
</evidence>
<name>A0A6P7P595_BETSP</name>
<keyword evidence="3 6" id="KW-0812">Transmembrane</keyword>
<feature type="transmembrane region" description="Helical" evidence="6">
    <location>
        <begin position="163"/>
        <end position="184"/>
    </location>
</feature>
<keyword evidence="4 6" id="KW-1133">Transmembrane helix</keyword>
<dbReference type="Pfam" id="PF10277">
    <property type="entry name" value="Frag1"/>
    <property type="match status" value="1"/>
</dbReference>
<dbReference type="GO" id="GO:0012505">
    <property type="term" value="C:endomembrane system"/>
    <property type="evidence" value="ECO:0007669"/>
    <property type="project" value="UniProtKB-SubCell"/>
</dbReference>
<gene>
    <name evidence="9 10" type="primary">LOC114867143</name>
</gene>